<dbReference type="Proteomes" id="UP001066276">
    <property type="component" value="Chromosome 2_1"/>
</dbReference>
<gene>
    <name evidence="2" type="ORF">NDU88_003144</name>
</gene>
<protein>
    <submittedName>
        <fullName evidence="2">Uncharacterized protein</fullName>
    </submittedName>
</protein>
<evidence type="ECO:0000256" key="1">
    <source>
        <dbReference type="SAM" id="MobiDB-lite"/>
    </source>
</evidence>
<evidence type="ECO:0000313" key="2">
    <source>
        <dbReference type="EMBL" id="KAJ1199307.1"/>
    </source>
</evidence>
<proteinExistence type="predicted"/>
<organism evidence="2 3">
    <name type="scientific">Pleurodeles waltl</name>
    <name type="common">Iberian ribbed newt</name>
    <dbReference type="NCBI Taxonomy" id="8319"/>
    <lineage>
        <taxon>Eukaryota</taxon>
        <taxon>Metazoa</taxon>
        <taxon>Chordata</taxon>
        <taxon>Craniata</taxon>
        <taxon>Vertebrata</taxon>
        <taxon>Euteleostomi</taxon>
        <taxon>Amphibia</taxon>
        <taxon>Batrachia</taxon>
        <taxon>Caudata</taxon>
        <taxon>Salamandroidea</taxon>
        <taxon>Salamandridae</taxon>
        <taxon>Pleurodelinae</taxon>
        <taxon>Pleurodeles</taxon>
    </lineage>
</organism>
<accession>A0AAV7VGM1</accession>
<feature type="region of interest" description="Disordered" evidence="1">
    <location>
        <begin position="1"/>
        <end position="71"/>
    </location>
</feature>
<dbReference type="EMBL" id="JANPWB010000003">
    <property type="protein sequence ID" value="KAJ1199307.1"/>
    <property type="molecule type" value="Genomic_DNA"/>
</dbReference>
<reference evidence="2" key="1">
    <citation type="journal article" date="2022" name="bioRxiv">
        <title>Sequencing and chromosome-scale assembly of the giantPleurodeles waltlgenome.</title>
        <authorList>
            <person name="Brown T."/>
            <person name="Elewa A."/>
            <person name="Iarovenko S."/>
            <person name="Subramanian E."/>
            <person name="Araus A.J."/>
            <person name="Petzold A."/>
            <person name="Susuki M."/>
            <person name="Suzuki K.-i.T."/>
            <person name="Hayashi T."/>
            <person name="Toyoda A."/>
            <person name="Oliveira C."/>
            <person name="Osipova E."/>
            <person name="Leigh N.D."/>
            <person name="Simon A."/>
            <person name="Yun M.H."/>
        </authorList>
    </citation>
    <scope>NUCLEOTIDE SEQUENCE</scope>
    <source>
        <strain evidence="2">20211129_DDA</strain>
        <tissue evidence="2">Liver</tissue>
    </source>
</reference>
<dbReference type="AlphaFoldDB" id="A0AAV7VGM1"/>
<evidence type="ECO:0000313" key="3">
    <source>
        <dbReference type="Proteomes" id="UP001066276"/>
    </source>
</evidence>
<keyword evidence="3" id="KW-1185">Reference proteome</keyword>
<name>A0AAV7VGM1_PLEWA</name>
<comment type="caution">
    <text evidence="2">The sequence shown here is derived from an EMBL/GenBank/DDBJ whole genome shotgun (WGS) entry which is preliminary data.</text>
</comment>
<sequence>MQVAPEPEGNAALETYTTNRPRPQELDDGMTQTRNLGRAGEPSQPARIADEPWPRAATCRRTRGGDPSTKR</sequence>